<accession>A0A426U429</accession>
<dbReference type="GO" id="GO:0005525">
    <property type="term" value="F:GTP binding"/>
    <property type="evidence" value="ECO:0007669"/>
    <property type="project" value="UniProtKB-KW"/>
</dbReference>
<dbReference type="GO" id="GO:0016150">
    <property type="term" value="F:translation release factor activity, codon nonspecific"/>
    <property type="evidence" value="ECO:0007669"/>
    <property type="project" value="TreeGrafter"/>
</dbReference>
<evidence type="ECO:0000256" key="3">
    <source>
        <dbReference type="ARBA" id="ARBA00022741"/>
    </source>
</evidence>
<keyword evidence="4" id="KW-0342">GTP-binding</keyword>
<dbReference type="InterPro" id="IPR000795">
    <property type="entry name" value="T_Tr_GTP-bd_dom"/>
</dbReference>
<dbReference type="InterPro" id="IPR004548">
    <property type="entry name" value="PrfC"/>
</dbReference>
<dbReference type="PROSITE" id="PS51722">
    <property type="entry name" value="G_TR_2"/>
    <property type="match status" value="1"/>
</dbReference>
<feature type="non-terminal residue" evidence="6">
    <location>
        <position position="226"/>
    </location>
</feature>
<feature type="domain" description="Tr-type G" evidence="5">
    <location>
        <begin position="23"/>
        <end position="226"/>
    </location>
</feature>
<dbReference type="SUPFAM" id="SSF52540">
    <property type="entry name" value="P-loop containing nucleoside triphosphate hydrolases"/>
    <property type="match status" value="1"/>
</dbReference>
<dbReference type="FunFam" id="3.40.50.300:FF:000542">
    <property type="entry name" value="Peptide chain release factor 3"/>
    <property type="match status" value="1"/>
</dbReference>
<dbReference type="Pfam" id="PF00009">
    <property type="entry name" value="GTP_EFTU"/>
    <property type="match status" value="1"/>
</dbReference>
<evidence type="ECO:0000256" key="4">
    <source>
        <dbReference type="ARBA" id="ARBA00023134"/>
    </source>
</evidence>
<dbReference type="GO" id="GO:0003924">
    <property type="term" value="F:GTPase activity"/>
    <property type="evidence" value="ECO:0007669"/>
    <property type="project" value="InterPro"/>
</dbReference>
<dbReference type="InterPro" id="IPR031157">
    <property type="entry name" value="G_TR_CS"/>
</dbReference>
<proteinExistence type="inferred from homology"/>
<dbReference type="PANTHER" id="PTHR43556">
    <property type="entry name" value="PEPTIDE CHAIN RELEASE FACTOR RF3"/>
    <property type="match status" value="1"/>
</dbReference>
<evidence type="ECO:0000259" key="5">
    <source>
        <dbReference type="PROSITE" id="PS51722"/>
    </source>
</evidence>
<comment type="caution">
    <text evidence="6">The sequence shown here is derived from an EMBL/GenBank/DDBJ whole genome shotgun (WGS) entry which is preliminary data.</text>
</comment>
<dbReference type="PANTHER" id="PTHR43556:SF2">
    <property type="entry name" value="PEPTIDE CHAIN RELEASE FACTOR RF3"/>
    <property type="match status" value="1"/>
</dbReference>
<evidence type="ECO:0000256" key="2">
    <source>
        <dbReference type="ARBA" id="ARBA00022490"/>
    </source>
</evidence>
<dbReference type="PROSITE" id="PS00301">
    <property type="entry name" value="G_TR_1"/>
    <property type="match status" value="1"/>
</dbReference>
<organism evidence="6 7">
    <name type="scientific">Candidatus Viridilinea halotolerans</name>
    <dbReference type="NCBI Taxonomy" id="2491704"/>
    <lineage>
        <taxon>Bacteria</taxon>
        <taxon>Bacillati</taxon>
        <taxon>Chloroflexota</taxon>
        <taxon>Chloroflexia</taxon>
        <taxon>Chloroflexales</taxon>
        <taxon>Chloroflexineae</taxon>
        <taxon>Oscillochloridaceae</taxon>
        <taxon>Candidatus Viridilinea</taxon>
    </lineage>
</organism>
<keyword evidence="3" id="KW-0547">Nucleotide-binding</keyword>
<sequence length="226" mass="24647">MNSATLLPAEGVNDQIQLATAIARRRTFAIISHPDAGKTTLTEKLLLYAGAIDLAGSVRTRKNQRHATSDWMALERERGISITSTVLAVDYAGCRVNLLDTPGHQDFSEDTYRTLMAVDSAVMVLDAAKGIEAQTRKLFEVCRMRGVPILTFINKLDQPGRDPLDLLDEIERVLQIGAVPLNWPIGSGAVFQGVYDLQGQQVLRFERTAHGAQRAPVQAVALGDPA</sequence>
<dbReference type="Gene3D" id="3.40.50.300">
    <property type="entry name" value="P-loop containing nucleotide triphosphate hydrolases"/>
    <property type="match status" value="1"/>
</dbReference>
<comment type="similarity">
    <text evidence="1">Belongs to the TRAFAC class translation factor GTPase superfamily. Classic translation factor GTPase family. PrfC subfamily.</text>
</comment>
<evidence type="ECO:0000256" key="1">
    <source>
        <dbReference type="ARBA" id="ARBA00009978"/>
    </source>
</evidence>
<dbReference type="Proteomes" id="UP000280307">
    <property type="component" value="Unassembled WGS sequence"/>
</dbReference>
<dbReference type="NCBIfam" id="TIGR00231">
    <property type="entry name" value="small_GTP"/>
    <property type="match status" value="1"/>
</dbReference>
<dbReference type="EMBL" id="RSAS01000249">
    <property type="protein sequence ID" value="RRR74668.1"/>
    <property type="molecule type" value="Genomic_DNA"/>
</dbReference>
<dbReference type="InterPro" id="IPR027417">
    <property type="entry name" value="P-loop_NTPase"/>
</dbReference>
<reference evidence="6 7" key="1">
    <citation type="submission" date="2018-12" db="EMBL/GenBank/DDBJ databases">
        <title>Genome Sequence of Candidatus Viridilinea halotolerans isolated from saline sulfide-rich spring.</title>
        <authorList>
            <person name="Grouzdev D.S."/>
            <person name="Burganskaya E.I."/>
            <person name="Krutkina M.S."/>
            <person name="Sukhacheva M.V."/>
            <person name="Gorlenko V.M."/>
        </authorList>
    </citation>
    <scope>NUCLEOTIDE SEQUENCE [LARGE SCALE GENOMIC DNA]</scope>
    <source>
        <strain evidence="6">Chok-6</strain>
    </source>
</reference>
<gene>
    <name evidence="6" type="ORF">EI684_06510</name>
</gene>
<protein>
    <submittedName>
        <fullName evidence="6">GTP-binding protein</fullName>
    </submittedName>
</protein>
<dbReference type="PRINTS" id="PR00315">
    <property type="entry name" value="ELONGATNFCT"/>
</dbReference>
<dbReference type="GO" id="GO:0005829">
    <property type="term" value="C:cytosol"/>
    <property type="evidence" value="ECO:0007669"/>
    <property type="project" value="TreeGrafter"/>
</dbReference>
<evidence type="ECO:0000313" key="7">
    <source>
        <dbReference type="Proteomes" id="UP000280307"/>
    </source>
</evidence>
<dbReference type="AlphaFoldDB" id="A0A426U429"/>
<keyword evidence="2" id="KW-0963">Cytoplasm</keyword>
<evidence type="ECO:0000313" key="6">
    <source>
        <dbReference type="EMBL" id="RRR74668.1"/>
    </source>
</evidence>
<name>A0A426U429_9CHLR</name>
<dbReference type="InterPro" id="IPR005225">
    <property type="entry name" value="Small_GTP-bd"/>
</dbReference>